<organism evidence="1 2">
    <name type="scientific">Dermacentor silvarum</name>
    <name type="common">Tick</name>
    <dbReference type="NCBI Taxonomy" id="543639"/>
    <lineage>
        <taxon>Eukaryota</taxon>
        <taxon>Metazoa</taxon>
        <taxon>Ecdysozoa</taxon>
        <taxon>Arthropoda</taxon>
        <taxon>Chelicerata</taxon>
        <taxon>Arachnida</taxon>
        <taxon>Acari</taxon>
        <taxon>Parasitiformes</taxon>
        <taxon>Ixodida</taxon>
        <taxon>Ixodoidea</taxon>
        <taxon>Ixodidae</taxon>
        <taxon>Rhipicephalinae</taxon>
        <taxon>Dermacentor</taxon>
    </lineage>
</organism>
<accession>A0ACB8D8N5</accession>
<dbReference type="EMBL" id="CM023472">
    <property type="protein sequence ID" value="KAH7960753.1"/>
    <property type="molecule type" value="Genomic_DNA"/>
</dbReference>
<comment type="caution">
    <text evidence="1">The sequence shown here is derived from an EMBL/GenBank/DDBJ whole genome shotgun (WGS) entry which is preliminary data.</text>
</comment>
<dbReference type="Proteomes" id="UP000821865">
    <property type="component" value="Chromosome 3"/>
</dbReference>
<proteinExistence type="predicted"/>
<evidence type="ECO:0000313" key="2">
    <source>
        <dbReference type="Proteomes" id="UP000821865"/>
    </source>
</evidence>
<gene>
    <name evidence="1" type="ORF">HPB49_022805</name>
</gene>
<reference evidence="1" key="1">
    <citation type="submission" date="2020-05" db="EMBL/GenBank/DDBJ databases">
        <title>Large-scale comparative analyses of tick genomes elucidate their genetic diversity and vector capacities.</title>
        <authorList>
            <person name="Jia N."/>
            <person name="Wang J."/>
            <person name="Shi W."/>
            <person name="Du L."/>
            <person name="Sun Y."/>
            <person name="Zhan W."/>
            <person name="Jiang J."/>
            <person name="Wang Q."/>
            <person name="Zhang B."/>
            <person name="Ji P."/>
            <person name="Sakyi L.B."/>
            <person name="Cui X."/>
            <person name="Yuan T."/>
            <person name="Jiang B."/>
            <person name="Yang W."/>
            <person name="Lam T.T.-Y."/>
            <person name="Chang Q."/>
            <person name="Ding S."/>
            <person name="Wang X."/>
            <person name="Zhu J."/>
            <person name="Ruan X."/>
            <person name="Zhao L."/>
            <person name="Wei J."/>
            <person name="Que T."/>
            <person name="Du C."/>
            <person name="Cheng J."/>
            <person name="Dai P."/>
            <person name="Han X."/>
            <person name="Huang E."/>
            <person name="Gao Y."/>
            <person name="Liu J."/>
            <person name="Shao H."/>
            <person name="Ye R."/>
            <person name="Li L."/>
            <person name="Wei W."/>
            <person name="Wang X."/>
            <person name="Wang C."/>
            <person name="Yang T."/>
            <person name="Huo Q."/>
            <person name="Li W."/>
            <person name="Guo W."/>
            <person name="Chen H."/>
            <person name="Zhou L."/>
            <person name="Ni X."/>
            <person name="Tian J."/>
            <person name="Zhou Y."/>
            <person name="Sheng Y."/>
            <person name="Liu T."/>
            <person name="Pan Y."/>
            <person name="Xia L."/>
            <person name="Li J."/>
            <person name="Zhao F."/>
            <person name="Cao W."/>
        </authorList>
    </citation>
    <scope>NUCLEOTIDE SEQUENCE</scope>
    <source>
        <strain evidence="1">Dsil-2018</strain>
    </source>
</reference>
<evidence type="ECO:0000313" key="1">
    <source>
        <dbReference type="EMBL" id="KAH7960753.1"/>
    </source>
</evidence>
<protein>
    <submittedName>
        <fullName evidence="1">Uncharacterized protein</fullName>
    </submittedName>
</protein>
<name>A0ACB8D8N5_DERSI</name>
<sequence>MIYSAFWRDPVDGEDTGYYNSQIPMLAAMLKHWGAEKQISVEATAQSMGRLLSEKIQEVLKSKRWLEL</sequence>
<keyword evidence="2" id="KW-1185">Reference proteome</keyword>